<feature type="compositionally biased region" description="Basic and acidic residues" evidence="3">
    <location>
        <begin position="147"/>
        <end position="163"/>
    </location>
</feature>
<dbReference type="InterPro" id="IPR015171">
    <property type="entry name" value="Cyc-maltodext_N"/>
</dbReference>
<keyword evidence="4" id="KW-0732">Signal</keyword>
<evidence type="ECO:0000313" key="6">
    <source>
        <dbReference type="EMBL" id="PEN13939.1"/>
    </source>
</evidence>
<dbReference type="SMART" id="SM00642">
    <property type="entry name" value="Aamy"/>
    <property type="match status" value="1"/>
</dbReference>
<feature type="signal peptide" evidence="4">
    <location>
        <begin position="1"/>
        <end position="23"/>
    </location>
</feature>
<evidence type="ECO:0000256" key="4">
    <source>
        <dbReference type="SAM" id="SignalP"/>
    </source>
</evidence>
<dbReference type="Pfam" id="PF00128">
    <property type="entry name" value="Alpha-amylase"/>
    <property type="match status" value="1"/>
</dbReference>
<dbReference type="OrthoDB" id="9805159at2"/>
<dbReference type="EMBL" id="PDEQ01000003">
    <property type="protein sequence ID" value="PEN13939.1"/>
    <property type="molecule type" value="Genomic_DNA"/>
</dbReference>
<reference evidence="6 7" key="1">
    <citation type="submission" date="2017-10" db="EMBL/GenBank/DDBJ databases">
        <title>Draft genome of Longibacter Salinarum.</title>
        <authorList>
            <person name="Goh K.M."/>
            <person name="Shamsir M.S."/>
            <person name="Lim S.W."/>
        </authorList>
    </citation>
    <scope>NUCLEOTIDE SEQUENCE [LARGE SCALE GENOMIC DNA]</scope>
    <source>
        <strain evidence="6 7">KCTC 52045</strain>
    </source>
</reference>
<proteinExistence type="predicted"/>
<feature type="chain" id="PRO_5013151354" description="Glycosyl hydrolase family 13 catalytic domain-containing protein" evidence="4">
    <location>
        <begin position="24"/>
        <end position="623"/>
    </location>
</feature>
<evidence type="ECO:0000313" key="7">
    <source>
        <dbReference type="Proteomes" id="UP000220102"/>
    </source>
</evidence>
<accession>A0A2A8CYZ0</accession>
<dbReference type="InterPro" id="IPR006047">
    <property type="entry name" value="GH13_cat_dom"/>
</dbReference>
<dbReference type="AlphaFoldDB" id="A0A2A8CYZ0"/>
<dbReference type="Gene3D" id="3.20.20.80">
    <property type="entry name" value="Glycosidases"/>
    <property type="match status" value="1"/>
</dbReference>
<gene>
    <name evidence="6" type="ORF">CRI94_07745</name>
</gene>
<protein>
    <recommendedName>
        <fullName evidence="5">Glycosyl hydrolase family 13 catalytic domain-containing protein</fullName>
    </recommendedName>
</protein>
<dbReference type="SUPFAM" id="SSF51445">
    <property type="entry name" value="(Trans)glycosidases"/>
    <property type="match status" value="1"/>
</dbReference>
<comment type="caution">
    <text evidence="6">The sequence shown here is derived from an EMBL/GenBank/DDBJ whole genome shotgun (WGS) entry which is preliminary data.</text>
</comment>
<evidence type="ECO:0000256" key="3">
    <source>
        <dbReference type="SAM" id="MobiDB-lite"/>
    </source>
</evidence>
<evidence type="ECO:0000259" key="5">
    <source>
        <dbReference type="SMART" id="SM00642"/>
    </source>
</evidence>
<dbReference type="PANTHER" id="PTHR10357">
    <property type="entry name" value="ALPHA-AMYLASE FAMILY MEMBER"/>
    <property type="match status" value="1"/>
</dbReference>
<organism evidence="6 7">
    <name type="scientific">Longibacter salinarum</name>
    <dbReference type="NCBI Taxonomy" id="1850348"/>
    <lineage>
        <taxon>Bacteria</taxon>
        <taxon>Pseudomonadati</taxon>
        <taxon>Rhodothermota</taxon>
        <taxon>Rhodothermia</taxon>
        <taxon>Rhodothermales</taxon>
        <taxon>Salisaetaceae</taxon>
        <taxon>Longibacter</taxon>
    </lineage>
</organism>
<dbReference type="InterPro" id="IPR013783">
    <property type="entry name" value="Ig-like_fold"/>
</dbReference>
<feature type="domain" description="Glycosyl hydrolase family 13 catalytic" evidence="5">
    <location>
        <begin position="133"/>
        <end position="524"/>
    </location>
</feature>
<dbReference type="SUPFAM" id="SSF81296">
    <property type="entry name" value="E set domains"/>
    <property type="match status" value="1"/>
</dbReference>
<sequence length="623" mass="69880">MSLSRFLAAACAALLFLPISAQAQAPTVDRVDPSNWWTGMVWNDVQLMVYGDHLDAVTARAPADGITVTAVHSVPNDDYAFIDVTLAEDLAPGRYDIIVSSPGGDDTIAFPVQERTVGPDGPDGFGPDDVVYLITPDRFANGNPSNDRVEGIRDEYDPSDPRMRHGGDLRGIIEHLDELEELGVTTLWLTPILENRGRNSYHGYAATDLYRVDPRFGTNDTYRELVAEAHEHGLKVIYDHVSNHIGIEHPWMENLPRESWVNGSVEDHHSDKHYKMSVADPHADPEQEELLRTFWFVDAMPDLNQEDPFVSTYLIQNMIWWIETTGLDGIREDTYPYADPEFLSEWAEALQAEYPNLSIVGEVWDTAPAYTAMYQSGSPLTTGVETHLPSVMDFALSTALRDYLQGDGGLSDVYQVLAQDLLYGDPMRVMTLIDNHDMPRAAYLADGDRKRLKQVLTMLFTLRGIPQMLYGTEIGMVGGQSHVELRADYPGGFPGDKRSAFTREGRTASENDIYDHIQSLLALRSEHEALRRGRLVQYPPTYGHPVYTYRRVGDNEEFLVIVNGGDEARRVDLEEELNHRTVPVRLVDAVTRQEASLSGQTPSRSIEVDARSANVYRVVSRKK</sequence>
<keyword evidence="2" id="KW-0326">Glycosidase</keyword>
<dbReference type="Gene3D" id="2.60.40.10">
    <property type="entry name" value="Immunoglobulins"/>
    <property type="match status" value="1"/>
</dbReference>
<dbReference type="GO" id="GO:0016798">
    <property type="term" value="F:hydrolase activity, acting on glycosyl bonds"/>
    <property type="evidence" value="ECO:0007669"/>
    <property type="project" value="UniProtKB-KW"/>
</dbReference>
<dbReference type="RefSeq" id="WP_098075101.1">
    <property type="nucleotide sequence ID" value="NZ_PDEQ01000003.1"/>
</dbReference>
<dbReference type="Gene3D" id="2.60.40.1180">
    <property type="entry name" value="Golgi alpha-mannosidase II"/>
    <property type="match status" value="1"/>
</dbReference>
<dbReference type="PANTHER" id="PTHR10357:SF210">
    <property type="entry name" value="MALTODEXTRIN GLUCOSIDASE"/>
    <property type="match status" value="1"/>
</dbReference>
<keyword evidence="7" id="KW-1185">Reference proteome</keyword>
<dbReference type="InterPro" id="IPR017853">
    <property type="entry name" value="GH"/>
</dbReference>
<keyword evidence="1" id="KW-0378">Hydrolase</keyword>
<dbReference type="Proteomes" id="UP000220102">
    <property type="component" value="Unassembled WGS sequence"/>
</dbReference>
<evidence type="ECO:0000256" key="2">
    <source>
        <dbReference type="ARBA" id="ARBA00023295"/>
    </source>
</evidence>
<dbReference type="GO" id="GO:0005975">
    <property type="term" value="P:carbohydrate metabolic process"/>
    <property type="evidence" value="ECO:0007669"/>
    <property type="project" value="InterPro"/>
</dbReference>
<name>A0A2A8CYZ0_9BACT</name>
<feature type="region of interest" description="Disordered" evidence="3">
    <location>
        <begin position="143"/>
        <end position="163"/>
    </location>
</feature>
<dbReference type="InterPro" id="IPR014756">
    <property type="entry name" value="Ig_E-set"/>
</dbReference>
<dbReference type="SUPFAM" id="SSF51011">
    <property type="entry name" value="Glycosyl hydrolase domain"/>
    <property type="match status" value="1"/>
</dbReference>
<dbReference type="InterPro" id="IPR013780">
    <property type="entry name" value="Glyco_hydro_b"/>
</dbReference>
<dbReference type="Pfam" id="PF09087">
    <property type="entry name" value="Cyc-maltodext_N"/>
    <property type="match status" value="1"/>
</dbReference>
<evidence type="ECO:0000256" key="1">
    <source>
        <dbReference type="ARBA" id="ARBA00022801"/>
    </source>
</evidence>